<sequence length="142" mass="16264">MDSSLDFGRDENDVQTVRGQELRLSGQKEPRLLSLIERSGEFILGVLANPDAVVSCPVPQLSIPINSHFQIVRQAEEALLIDLPLKTCIKIRVRGEKAPELVLELQDNERSRSFFSQVKRAKQQVESKARKSKRWIPLYRLR</sequence>
<dbReference type="AlphaFoldDB" id="A0AAN8QR15"/>
<evidence type="ECO:0000259" key="1">
    <source>
        <dbReference type="Pfam" id="PF16726"/>
    </source>
</evidence>
<dbReference type="InterPro" id="IPR031995">
    <property type="entry name" value="OCRL_clath-bd"/>
</dbReference>
<proteinExistence type="predicted"/>
<comment type="caution">
    <text evidence="2">The sequence shown here is derived from an EMBL/GenBank/DDBJ whole genome shotgun (WGS) entry which is preliminary data.</text>
</comment>
<evidence type="ECO:0000313" key="3">
    <source>
        <dbReference type="Proteomes" id="UP001356427"/>
    </source>
</evidence>
<gene>
    <name evidence="2" type="ORF">J4Q44_G00316520</name>
</gene>
<dbReference type="EMBL" id="JAGTTL010000030">
    <property type="protein sequence ID" value="KAK6298597.1"/>
    <property type="molecule type" value="Genomic_DNA"/>
</dbReference>
<accession>A0AAN8QR15</accession>
<dbReference type="Pfam" id="PF16726">
    <property type="entry name" value="OCRL_clath_bd"/>
    <property type="match status" value="1"/>
</dbReference>
<name>A0AAN8QR15_9TELE</name>
<reference evidence="2 3" key="1">
    <citation type="submission" date="2021-04" db="EMBL/GenBank/DDBJ databases">
        <authorList>
            <person name="De Guttry C."/>
            <person name="Zahm M."/>
            <person name="Klopp C."/>
            <person name="Cabau C."/>
            <person name="Louis A."/>
            <person name="Berthelot C."/>
            <person name="Parey E."/>
            <person name="Roest Crollius H."/>
            <person name="Montfort J."/>
            <person name="Robinson-Rechavi M."/>
            <person name="Bucao C."/>
            <person name="Bouchez O."/>
            <person name="Gislard M."/>
            <person name="Lluch J."/>
            <person name="Milhes M."/>
            <person name="Lampietro C."/>
            <person name="Lopez Roques C."/>
            <person name="Donnadieu C."/>
            <person name="Braasch I."/>
            <person name="Desvignes T."/>
            <person name="Postlethwait J."/>
            <person name="Bobe J."/>
            <person name="Wedekind C."/>
            <person name="Guiguen Y."/>
        </authorList>
    </citation>
    <scope>NUCLEOTIDE SEQUENCE [LARGE SCALE GENOMIC DNA]</scope>
    <source>
        <strain evidence="2">Cs_M1</strain>
        <tissue evidence="2">Blood</tissue>
    </source>
</reference>
<dbReference type="Proteomes" id="UP001356427">
    <property type="component" value="Unassembled WGS sequence"/>
</dbReference>
<keyword evidence="3" id="KW-1185">Reference proteome</keyword>
<feature type="domain" description="Inositol polyphosphate 5-phosphatase clathrin binding" evidence="1">
    <location>
        <begin position="21"/>
        <end position="124"/>
    </location>
</feature>
<dbReference type="Gene3D" id="2.30.29.110">
    <property type="match status" value="1"/>
</dbReference>
<organism evidence="2 3">
    <name type="scientific">Coregonus suidteri</name>
    <dbReference type="NCBI Taxonomy" id="861788"/>
    <lineage>
        <taxon>Eukaryota</taxon>
        <taxon>Metazoa</taxon>
        <taxon>Chordata</taxon>
        <taxon>Craniata</taxon>
        <taxon>Vertebrata</taxon>
        <taxon>Euteleostomi</taxon>
        <taxon>Actinopterygii</taxon>
        <taxon>Neopterygii</taxon>
        <taxon>Teleostei</taxon>
        <taxon>Protacanthopterygii</taxon>
        <taxon>Salmoniformes</taxon>
        <taxon>Salmonidae</taxon>
        <taxon>Coregoninae</taxon>
        <taxon>Coregonus</taxon>
    </lineage>
</organism>
<evidence type="ECO:0000313" key="2">
    <source>
        <dbReference type="EMBL" id="KAK6298597.1"/>
    </source>
</evidence>
<protein>
    <recommendedName>
        <fullName evidence="1">Inositol polyphosphate 5-phosphatase clathrin binding domain-containing protein</fullName>
    </recommendedName>
</protein>